<gene>
    <name evidence="2" type="ORF">EJ05DRAFT_252600</name>
</gene>
<dbReference type="AlphaFoldDB" id="A0A6A6WGC9"/>
<dbReference type="GeneID" id="54481237"/>
<dbReference type="RefSeq" id="XP_033603551.1">
    <property type="nucleotide sequence ID" value="XM_033740183.1"/>
</dbReference>
<evidence type="ECO:0000313" key="2">
    <source>
        <dbReference type="EMBL" id="KAF2761100.1"/>
    </source>
</evidence>
<accession>A0A6A6WGC9</accession>
<feature type="chain" id="PRO_5025515382" description="Pullulan synthetase" evidence="1">
    <location>
        <begin position="20"/>
        <end position="176"/>
    </location>
</feature>
<evidence type="ECO:0000313" key="3">
    <source>
        <dbReference type="Proteomes" id="UP000799437"/>
    </source>
</evidence>
<evidence type="ECO:0000256" key="1">
    <source>
        <dbReference type="SAM" id="SignalP"/>
    </source>
</evidence>
<dbReference type="EMBL" id="ML996567">
    <property type="protein sequence ID" value="KAF2761100.1"/>
    <property type="molecule type" value="Genomic_DNA"/>
</dbReference>
<dbReference type="Proteomes" id="UP000799437">
    <property type="component" value="Unassembled WGS sequence"/>
</dbReference>
<sequence>MLAFTFSLSLLSMTSLVYAAPAPPLSPPAFYLVTTAQNAAKSPSSQLAEVSALSLFDPFSQPNYLVRTIEAGYGSLPAFTLTKGRLHTTSLGPHGIGTFVFNSTDIGDDTELQFVADAESTKGRLALYKGYLLTVAGDNGGWTICPGVLGQDVIKWRGTATGCRKTYVHAVRDAPY</sequence>
<dbReference type="OrthoDB" id="5317242at2759"/>
<keyword evidence="1" id="KW-0732">Signal</keyword>
<protein>
    <recommendedName>
        <fullName evidence="4">Pullulan synthetase</fullName>
    </recommendedName>
</protein>
<reference evidence="2" key="1">
    <citation type="journal article" date="2020" name="Stud. Mycol.">
        <title>101 Dothideomycetes genomes: a test case for predicting lifestyles and emergence of pathogens.</title>
        <authorList>
            <person name="Haridas S."/>
            <person name="Albert R."/>
            <person name="Binder M."/>
            <person name="Bloem J."/>
            <person name="Labutti K."/>
            <person name="Salamov A."/>
            <person name="Andreopoulos B."/>
            <person name="Baker S."/>
            <person name="Barry K."/>
            <person name="Bills G."/>
            <person name="Bluhm B."/>
            <person name="Cannon C."/>
            <person name="Castanera R."/>
            <person name="Culley D."/>
            <person name="Daum C."/>
            <person name="Ezra D."/>
            <person name="Gonzalez J."/>
            <person name="Henrissat B."/>
            <person name="Kuo A."/>
            <person name="Liang C."/>
            <person name="Lipzen A."/>
            <person name="Lutzoni F."/>
            <person name="Magnuson J."/>
            <person name="Mondo S."/>
            <person name="Nolan M."/>
            <person name="Ohm R."/>
            <person name="Pangilinan J."/>
            <person name="Park H.-J."/>
            <person name="Ramirez L."/>
            <person name="Alfaro M."/>
            <person name="Sun H."/>
            <person name="Tritt A."/>
            <person name="Yoshinaga Y."/>
            <person name="Zwiers L.-H."/>
            <person name="Turgeon B."/>
            <person name="Goodwin S."/>
            <person name="Spatafora J."/>
            <person name="Crous P."/>
            <person name="Grigoriev I."/>
        </authorList>
    </citation>
    <scope>NUCLEOTIDE SEQUENCE</scope>
    <source>
        <strain evidence="2">CBS 121739</strain>
    </source>
</reference>
<organism evidence="2 3">
    <name type="scientific">Pseudovirgaria hyperparasitica</name>
    <dbReference type="NCBI Taxonomy" id="470096"/>
    <lineage>
        <taxon>Eukaryota</taxon>
        <taxon>Fungi</taxon>
        <taxon>Dikarya</taxon>
        <taxon>Ascomycota</taxon>
        <taxon>Pezizomycotina</taxon>
        <taxon>Dothideomycetes</taxon>
        <taxon>Dothideomycetes incertae sedis</taxon>
        <taxon>Acrospermales</taxon>
        <taxon>Acrospermaceae</taxon>
        <taxon>Pseudovirgaria</taxon>
    </lineage>
</organism>
<evidence type="ECO:0008006" key="4">
    <source>
        <dbReference type="Google" id="ProtNLM"/>
    </source>
</evidence>
<name>A0A6A6WGC9_9PEZI</name>
<keyword evidence="3" id="KW-1185">Reference proteome</keyword>
<feature type="signal peptide" evidence="1">
    <location>
        <begin position="1"/>
        <end position="19"/>
    </location>
</feature>
<proteinExistence type="predicted"/>